<keyword evidence="3" id="KW-1185">Reference proteome</keyword>
<dbReference type="Proteomes" id="UP000603200">
    <property type="component" value="Unassembled WGS sequence"/>
</dbReference>
<proteinExistence type="predicted"/>
<dbReference type="Pfam" id="PF13460">
    <property type="entry name" value="NAD_binding_10"/>
    <property type="match status" value="1"/>
</dbReference>
<sequence>MKIAVLGSTGKTGRLLVSEALRQGHDVVAIARTPAKLVDLEHERLTVIAADVFAPAGFAAATQDAGALVSALGTARGGDVTTLTAGADAVAALRLPKVVWLGSLGLGATGGSAGPLFTPLFNLVLRKEIPAKTAAENTIRAAGGTVVHAPILGGNEPKGTFELVPAATYRPPLMFPTITRADVAALMIEEAAKSRFGNETAVFARR</sequence>
<gene>
    <name evidence="2" type="ORF">Ahu01nite_047340</name>
</gene>
<protein>
    <submittedName>
        <fullName evidence="2">NAD-dependent dehydratase</fullName>
    </submittedName>
</protein>
<evidence type="ECO:0000313" key="2">
    <source>
        <dbReference type="EMBL" id="GIE21632.1"/>
    </source>
</evidence>
<reference evidence="2 3" key="1">
    <citation type="submission" date="2021-01" db="EMBL/GenBank/DDBJ databases">
        <title>Whole genome shotgun sequence of Actinoplanes humidus NBRC 14915.</title>
        <authorList>
            <person name="Komaki H."/>
            <person name="Tamura T."/>
        </authorList>
    </citation>
    <scope>NUCLEOTIDE SEQUENCE [LARGE SCALE GENOMIC DNA]</scope>
    <source>
        <strain evidence="2 3">NBRC 14915</strain>
    </source>
</reference>
<evidence type="ECO:0000313" key="3">
    <source>
        <dbReference type="Proteomes" id="UP000603200"/>
    </source>
</evidence>
<dbReference type="EMBL" id="BOMN01000059">
    <property type="protein sequence ID" value="GIE21632.1"/>
    <property type="molecule type" value="Genomic_DNA"/>
</dbReference>
<dbReference type="RefSeq" id="WP_203838746.1">
    <property type="nucleotide sequence ID" value="NZ_BAAATV010000002.1"/>
</dbReference>
<organism evidence="2 3">
    <name type="scientific">Winogradskya humida</name>
    <dbReference type="NCBI Taxonomy" id="113566"/>
    <lineage>
        <taxon>Bacteria</taxon>
        <taxon>Bacillati</taxon>
        <taxon>Actinomycetota</taxon>
        <taxon>Actinomycetes</taxon>
        <taxon>Micromonosporales</taxon>
        <taxon>Micromonosporaceae</taxon>
        <taxon>Winogradskya</taxon>
    </lineage>
</organism>
<dbReference type="PANTHER" id="PTHR15020:SF50">
    <property type="entry name" value="UPF0659 PROTEIN YMR090W"/>
    <property type="match status" value="1"/>
</dbReference>
<dbReference type="Gene3D" id="3.40.50.720">
    <property type="entry name" value="NAD(P)-binding Rossmann-like Domain"/>
    <property type="match status" value="1"/>
</dbReference>
<name>A0ABQ3ZSS4_9ACTN</name>
<dbReference type="InterPro" id="IPR036291">
    <property type="entry name" value="NAD(P)-bd_dom_sf"/>
</dbReference>
<dbReference type="SUPFAM" id="SSF51735">
    <property type="entry name" value="NAD(P)-binding Rossmann-fold domains"/>
    <property type="match status" value="1"/>
</dbReference>
<comment type="caution">
    <text evidence="2">The sequence shown here is derived from an EMBL/GenBank/DDBJ whole genome shotgun (WGS) entry which is preliminary data.</text>
</comment>
<feature type="domain" description="NAD(P)-binding" evidence="1">
    <location>
        <begin position="7"/>
        <end position="191"/>
    </location>
</feature>
<accession>A0ABQ3ZSS4</accession>
<evidence type="ECO:0000259" key="1">
    <source>
        <dbReference type="Pfam" id="PF13460"/>
    </source>
</evidence>
<dbReference type="InterPro" id="IPR016040">
    <property type="entry name" value="NAD(P)-bd_dom"/>
</dbReference>
<dbReference type="PANTHER" id="PTHR15020">
    <property type="entry name" value="FLAVIN REDUCTASE-RELATED"/>
    <property type="match status" value="1"/>
</dbReference>